<dbReference type="AlphaFoldDB" id="A0A4R1EXC2"/>
<dbReference type="PROSITE" id="PS51318">
    <property type="entry name" value="TAT"/>
    <property type="match status" value="1"/>
</dbReference>
<dbReference type="Proteomes" id="UP000294887">
    <property type="component" value="Unassembled WGS sequence"/>
</dbReference>
<name>A0A4R1EXC2_9GAMM</name>
<evidence type="ECO:0000313" key="1">
    <source>
        <dbReference type="EMBL" id="TCJ84499.1"/>
    </source>
</evidence>
<dbReference type="InterPro" id="IPR006311">
    <property type="entry name" value="TAT_signal"/>
</dbReference>
<keyword evidence="2" id="KW-1185">Reference proteome</keyword>
<protein>
    <submittedName>
        <fullName evidence="1">Uncharacterized protein (DUF1501 family)</fullName>
    </submittedName>
</protein>
<dbReference type="Pfam" id="PF07394">
    <property type="entry name" value="DUF1501"/>
    <property type="match status" value="1"/>
</dbReference>
<dbReference type="RefSeq" id="WP_131906253.1">
    <property type="nucleotide sequence ID" value="NZ_BAAAFU010000006.1"/>
</dbReference>
<proteinExistence type="predicted"/>
<dbReference type="OrthoDB" id="9779968at2"/>
<reference evidence="1 2" key="1">
    <citation type="submission" date="2019-03" db="EMBL/GenBank/DDBJ databases">
        <title>Genomic Encyclopedia of Type Strains, Phase IV (KMG-IV): sequencing the most valuable type-strain genomes for metagenomic binning, comparative biology and taxonomic classification.</title>
        <authorList>
            <person name="Goeker M."/>
        </authorList>
    </citation>
    <scope>NUCLEOTIDE SEQUENCE [LARGE SCALE GENOMIC DNA]</scope>
    <source>
        <strain evidence="1 2">DSM 24830</strain>
    </source>
</reference>
<dbReference type="PANTHER" id="PTHR43737">
    <property type="entry name" value="BLL7424 PROTEIN"/>
    <property type="match status" value="1"/>
</dbReference>
<dbReference type="EMBL" id="SMFQ01000004">
    <property type="protein sequence ID" value="TCJ84499.1"/>
    <property type="molecule type" value="Genomic_DNA"/>
</dbReference>
<sequence length="388" mass="42474">MDRRDFLKYAGLVSASASVPLITPELAFGATAIGQNRIVVLVELEGGNDGFNTLVPYTDELYYKYRPRIAIKQRQVLTLDKAMGLHPRMKALMPTWNAGEMAWVQGVGYPNPVLSHFRSMDIWDSASNANQVIEAGWLSRVLPNYKKGLHGVALNKGQAKLGPLHGSQLTSVTMQNPKTFLNQIKRIQDVRPSNQTPAIAHVSQTQHQLFGVGEQLATKMGNHPKRTGVSFSKGVFGHSLESVAEMIISGVDSPVYKVTQDGFDTHSGQRGAQDNALYQVANGLASFRQAMVKAGIWDNVLVVTYSEFGRRAKENRGGGTDHGTASAQMILGGKVRGGIYGTHPNMAQLDANGNVRHTADFRAIYGTLAQRWWNQPNPWKGAPLIPFV</sequence>
<organism evidence="1 2">
    <name type="scientific">Cocleimonas flava</name>
    <dbReference type="NCBI Taxonomy" id="634765"/>
    <lineage>
        <taxon>Bacteria</taxon>
        <taxon>Pseudomonadati</taxon>
        <taxon>Pseudomonadota</taxon>
        <taxon>Gammaproteobacteria</taxon>
        <taxon>Thiotrichales</taxon>
        <taxon>Thiotrichaceae</taxon>
        <taxon>Cocleimonas</taxon>
    </lineage>
</organism>
<dbReference type="InterPro" id="IPR010869">
    <property type="entry name" value="DUF1501"/>
</dbReference>
<dbReference type="PANTHER" id="PTHR43737:SF1">
    <property type="entry name" value="DUF1501 DOMAIN-CONTAINING PROTEIN"/>
    <property type="match status" value="1"/>
</dbReference>
<evidence type="ECO:0000313" key="2">
    <source>
        <dbReference type="Proteomes" id="UP000294887"/>
    </source>
</evidence>
<accession>A0A4R1EXC2</accession>
<gene>
    <name evidence="1" type="ORF">EV695_2456</name>
</gene>
<comment type="caution">
    <text evidence="1">The sequence shown here is derived from an EMBL/GenBank/DDBJ whole genome shotgun (WGS) entry which is preliminary data.</text>
</comment>